<keyword evidence="8 9" id="KW-0464">Manganese</keyword>
<evidence type="ECO:0000256" key="2">
    <source>
        <dbReference type="ARBA" id="ARBA00022723"/>
    </source>
</evidence>
<keyword evidence="2 9" id="KW-0479">Metal-binding</keyword>
<evidence type="ECO:0000256" key="3">
    <source>
        <dbReference type="ARBA" id="ARBA00022801"/>
    </source>
</evidence>
<evidence type="ECO:0000259" key="10">
    <source>
        <dbReference type="Pfam" id="PF01930"/>
    </source>
</evidence>
<gene>
    <name evidence="11" type="ORF">SpAn4DRAFT_4818</name>
</gene>
<keyword evidence="12" id="KW-1185">Reference proteome</keyword>
<dbReference type="Proteomes" id="UP000049855">
    <property type="component" value="Unassembled WGS sequence"/>
</dbReference>
<keyword evidence="3 9" id="KW-0378">Hydrolase</keyword>
<dbReference type="PANTHER" id="PTHR37168">
    <property type="entry name" value="CRISPR-ASSOCIATED EXONUCLEASE CAS4"/>
    <property type="match status" value="1"/>
</dbReference>
<dbReference type="Gene3D" id="3.90.320.10">
    <property type="match status" value="1"/>
</dbReference>
<comment type="cofactor">
    <cofactor evidence="9">
        <name>Mg(2+)</name>
        <dbReference type="ChEBI" id="CHEBI:18420"/>
    </cofactor>
    <cofactor evidence="9">
        <name>Mn(2+)</name>
        <dbReference type="ChEBI" id="CHEBI:29035"/>
    </cofactor>
    <text evidence="9">Mg(2+) or Mn(2+) required for ssDNA cleavage activity.</text>
</comment>
<evidence type="ECO:0000256" key="4">
    <source>
        <dbReference type="ARBA" id="ARBA00022839"/>
    </source>
</evidence>
<protein>
    <recommendedName>
        <fullName evidence="9">CRISPR-associated exonuclease Cas4</fullName>
        <ecNumber evidence="9">3.1.12.1</ecNumber>
    </recommendedName>
</protein>
<dbReference type="EMBL" id="CTRP01000008">
    <property type="protein sequence ID" value="CQR72129.1"/>
    <property type="molecule type" value="Genomic_DNA"/>
</dbReference>
<dbReference type="RefSeq" id="WP_021167760.1">
    <property type="nucleotide sequence ID" value="NZ_CTRP01000008.1"/>
</dbReference>
<evidence type="ECO:0000256" key="8">
    <source>
        <dbReference type="ARBA" id="ARBA00023211"/>
    </source>
</evidence>
<organism evidence="11 12">
    <name type="scientific">Sporomusa ovata</name>
    <dbReference type="NCBI Taxonomy" id="2378"/>
    <lineage>
        <taxon>Bacteria</taxon>
        <taxon>Bacillati</taxon>
        <taxon>Bacillota</taxon>
        <taxon>Negativicutes</taxon>
        <taxon>Selenomonadales</taxon>
        <taxon>Sporomusaceae</taxon>
        <taxon>Sporomusa</taxon>
    </lineage>
</organism>
<feature type="domain" description="DUF83" evidence="10">
    <location>
        <begin position="4"/>
        <end position="164"/>
    </location>
</feature>
<evidence type="ECO:0000313" key="11">
    <source>
        <dbReference type="EMBL" id="CQR72129.1"/>
    </source>
</evidence>
<keyword evidence="5 9" id="KW-0408">Iron</keyword>
<reference evidence="12" key="1">
    <citation type="submission" date="2015-03" db="EMBL/GenBank/DDBJ databases">
        <authorList>
            <person name="Nijsse Bart"/>
        </authorList>
    </citation>
    <scope>NUCLEOTIDE SEQUENCE [LARGE SCALE GENOMIC DNA]</scope>
</reference>
<accession>A0A0U1KYC4</accession>
<keyword evidence="6 9" id="KW-0411">Iron-sulfur</keyword>
<keyword evidence="1 9" id="KW-0540">Nuclease</keyword>
<comment type="function">
    <text evidence="9">CRISPR (clustered regularly interspaced short palindromic repeat) is an adaptive immune system that provides protection against mobile genetic elements (viruses, transposable elements and conjugative plasmids). CRISPR clusters contain sequences complementary to antecedent mobile elements and target invading nucleic acids. CRISPR clusters are transcribed and processed into CRISPR RNA (crRNA).</text>
</comment>
<dbReference type="AlphaFoldDB" id="A0A0U1KYC4"/>
<evidence type="ECO:0000256" key="6">
    <source>
        <dbReference type="ARBA" id="ARBA00023014"/>
    </source>
</evidence>
<dbReference type="InterPro" id="IPR013343">
    <property type="entry name" value="CRISPR-assoc_prot_Cas4"/>
</dbReference>
<dbReference type="GO" id="GO:0046872">
    <property type="term" value="F:metal ion binding"/>
    <property type="evidence" value="ECO:0007669"/>
    <property type="project" value="UniProtKB-KW"/>
</dbReference>
<evidence type="ECO:0000313" key="12">
    <source>
        <dbReference type="Proteomes" id="UP000049855"/>
    </source>
</evidence>
<dbReference type="NCBIfam" id="TIGR00372">
    <property type="entry name" value="cas4"/>
    <property type="match status" value="1"/>
</dbReference>
<dbReference type="EC" id="3.1.12.1" evidence="9"/>
<dbReference type="GO" id="GO:0051536">
    <property type="term" value="F:iron-sulfur cluster binding"/>
    <property type="evidence" value="ECO:0007669"/>
    <property type="project" value="UniProtKB-KW"/>
</dbReference>
<dbReference type="GO" id="GO:0051607">
    <property type="term" value="P:defense response to virus"/>
    <property type="evidence" value="ECO:0007669"/>
    <property type="project" value="UniProtKB-KW"/>
</dbReference>
<keyword evidence="4 9" id="KW-0269">Exonuclease</keyword>
<evidence type="ECO:0000256" key="9">
    <source>
        <dbReference type="RuleBase" id="RU365022"/>
    </source>
</evidence>
<comment type="cofactor">
    <cofactor evidence="9">
        <name>iron-sulfur cluster</name>
        <dbReference type="ChEBI" id="CHEBI:30408"/>
    </cofactor>
</comment>
<name>A0A0U1KYC4_9FIRM</name>
<sequence>MRITGTIVNYYIHCKRQCWLFAHKMNFEDDSEDVRIGRILHEIRSEGRTNTEIQIEGIKVDKMTDEYVVELKKSDADVEATKWQTLYYLYILKQKGLERKGRLEFIERNKQMHKTVELELDNPTELKLISLLEEIEVYLQQDKPVPAIYAKKCERCAYYAYCYI</sequence>
<evidence type="ECO:0000256" key="7">
    <source>
        <dbReference type="ARBA" id="ARBA00023118"/>
    </source>
</evidence>
<evidence type="ECO:0000256" key="5">
    <source>
        <dbReference type="ARBA" id="ARBA00023004"/>
    </source>
</evidence>
<comment type="similarity">
    <text evidence="9">Belongs to the CRISPR-associated exonuclease Cas4 family.</text>
</comment>
<evidence type="ECO:0000256" key="1">
    <source>
        <dbReference type="ARBA" id="ARBA00022722"/>
    </source>
</evidence>
<keyword evidence="7 9" id="KW-0051">Antiviral defense</keyword>
<dbReference type="InterPro" id="IPR011604">
    <property type="entry name" value="PDDEXK-like_dom_sf"/>
</dbReference>
<proteinExistence type="inferred from homology"/>
<dbReference type="GO" id="GO:0004527">
    <property type="term" value="F:exonuclease activity"/>
    <property type="evidence" value="ECO:0007669"/>
    <property type="project" value="UniProtKB-KW"/>
</dbReference>
<dbReference type="PANTHER" id="PTHR37168:SF2">
    <property type="entry name" value="CRISPR-ASSOCIATED EXONUCLEASE CAS4"/>
    <property type="match status" value="1"/>
</dbReference>
<dbReference type="InterPro" id="IPR022765">
    <property type="entry name" value="Dna2/Cas4_DUF83"/>
</dbReference>
<dbReference type="Pfam" id="PF01930">
    <property type="entry name" value="Cas_Cas4"/>
    <property type="match status" value="1"/>
</dbReference>